<keyword evidence="1" id="KW-0812">Transmembrane</keyword>
<name>A0A7Y6K1I4_9BURK</name>
<evidence type="ECO:0000313" key="3">
    <source>
        <dbReference type="EMBL" id="NUY02472.1"/>
    </source>
</evidence>
<reference evidence="3 4" key="1">
    <citation type="submission" date="2020-02" db="EMBL/GenBank/DDBJ databases">
        <title>Paraburkholderia simonii sp. nov. and Paraburkholderia youngii sp. nov. Brazilian and Mexican Mimosa-associated rhizobia.</title>
        <authorList>
            <person name="Mavima L."/>
            <person name="Beukes C.W."/>
            <person name="Chan W.Y."/>
            <person name="Palmer M."/>
            <person name="De Meyer S.E."/>
            <person name="James E.K."/>
            <person name="Venter S.N."/>
            <person name="Steenkamp E.T."/>
        </authorList>
    </citation>
    <scope>NUCLEOTIDE SEQUENCE [LARGE SCALE GENOMIC DNA]</scope>
    <source>
        <strain evidence="3 4">JPY169</strain>
    </source>
</reference>
<dbReference type="GeneID" id="301107519"/>
<accession>A0A7Y6K1I4</accession>
<dbReference type="EMBL" id="JAALDK010000001">
    <property type="protein sequence ID" value="NUY02472.1"/>
    <property type="molecule type" value="Genomic_DNA"/>
</dbReference>
<dbReference type="GO" id="GO:0006629">
    <property type="term" value="P:lipid metabolic process"/>
    <property type="evidence" value="ECO:0007669"/>
    <property type="project" value="InterPro"/>
</dbReference>
<keyword evidence="1" id="KW-1133">Transmembrane helix</keyword>
<protein>
    <recommendedName>
        <fullName evidence="2">Fatty acid desaturase domain-containing protein</fullName>
    </recommendedName>
</protein>
<evidence type="ECO:0000313" key="4">
    <source>
        <dbReference type="Proteomes" id="UP000594380"/>
    </source>
</evidence>
<sequence length="109" mass="12499">MQSSILAIPLLASLLSKQWGIIQHYGIATDSSHPTITAWDVDFWLSNCLLVNNGFHNAHHRESEVRYLNLSSQGVAMPAGYFQMLWLALFPPAWYYLMDRRAKILLTHQ</sequence>
<dbReference type="AlphaFoldDB" id="A0A7Y6K1I4"/>
<keyword evidence="1" id="KW-0472">Membrane</keyword>
<dbReference type="Proteomes" id="UP000594380">
    <property type="component" value="Unassembled WGS sequence"/>
</dbReference>
<comment type="caution">
    <text evidence="3">The sequence shown here is derived from an EMBL/GenBank/DDBJ whole genome shotgun (WGS) entry which is preliminary data.</text>
</comment>
<dbReference type="Pfam" id="PF00487">
    <property type="entry name" value="FA_desaturase"/>
    <property type="match status" value="1"/>
</dbReference>
<evidence type="ECO:0000259" key="2">
    <source>
        <dbReference type="Pfam" id="PF00487"/>
    </source>
</evidence>
<feature type="transmembrane region" description="Helical" evidence="1">
    <location>
        <begin position="75"/>
        <end position="97"/>
    </location>
</feature>
<evidence type="ECO:0000256" key="1">
    <source>
        <dbReference type="SAM" id="Phobius"/>
    </source>
</evidence>
<dbReference type="InterPro" id="IPR005804">
    <property type="entry name" value="FA_desaturase_dom"/>
</dbReference>
<proteinExistence type="predicted"/>
<organism evidence="3 4">
    <name type="scientific">Paraburkholderia youngii</name>
    <dbReference type="NCBI Taxonomy" id="2782701"/>
    <lineage>
        <taxon>Bacteria</taxon>
        <taxon>Pseudomonadati</taxon>
        <taxon>Pseudomonadota</taxon>
        <taxon>Betaproteobacteria</taxon>
        <taxon>Burkholderiales</taxon>
        <taxon>Burkholderiaceae</taxon>
        <taxon>Paraburkholderia</taxon>
    </lineage>
</organism>
<dbReference type="RefSeq" id="WP_176108834.1">
    <property type="nucleotide sequence ID" value="NZ_JAALDK010000001.1"/>
</dbReference>
<gene>
    <name evidence="3" type="ORF">G5S42_22850</name>
</gene>
<feature type="domain" description="Fatty acid desaturase" evidence="2">
    <location>
        <begin position="10"/>
        <end position="72"/>
    </location>
</feature>